<organism evidence="3 4">
    <name type="scientific">Roseovarius indicus</name>
    <dbReference type="NCBI Taxonomy" id="540747"/>
    <lineage>
        <taxon>Bacteria</taxon>
        <taxon>Pseudomonadati</taxon>
        <taxon>Pseudomonadota</taxon>
        <taxon>Alphaproteobacteria</taxon>
        <taxon>Rhodobacterales</taxon>
        <taxon>Roseobacteraceae</taxon>
        <taxon>Roseovarius</taxon>
    </lineage>
</organism>
<dbReference type="InterPro" id="IPR002525">
    <property type="entry name" value="Transp_IS110-like_N"/>
</dbReference>
<sequence>MTLPQDVIGVDIAKDWIDVFFLSARRAERVPMATAELRAFAARARGALVVFEASGGYEHPLAEALGAADVTYARVNPRQAREFARATGRLAKTDRVDARVLAEMGRALALRPTPPADPGRARLAGLMGRRDDLGAMLRAEMARLRQARDASVRRDIGSMIALLRRRIGKLEAEIAAVIGADEALSDRSRLLRTMPGVGPLLAASLLARLPELGRLDRRAIASLAGLAPHACDSGRFRGKRRIWGGRAEVRRTLYLAGFIASRYDPALRAFRRKLQEVGKPVKLAIVACARKLITVLNAMLRDQREHRPAAG</sequence>
<dbReference type="GO" id="GO:0006313">
    <property type="term" value="P:DNA transposition"/>
    <property type="evidence" value="ECO:0007669"/>
    <property type="project" value="InterPro"/>
</dbReference>
<name>A0A5P3AAH1_9RHOB</name>
<protein>
    <submittedName>
        <fullName evidence="3">Transposase IS116/IS110/IS902 family protein</fullName>
    </submittedName>
</protein>
<evidence type="ECO:0000259" key="2">
    <source>
        <dbReference type="Pfam" id="PF02371"/>
    </source>
</evidence>
<dbReference type="InterPro" id="IPR047650">
    <property type="entry name" value="Transpos_IS110"/>
</dbReference>
<proteinExistence type="predicted"/>
<dbReference type="Pfam" id="PF01548">
    <property type="entry name" value="DEDD_Tnp_IS110"/>
    <property type="match status" value="1"/>
</dbReference>
<accession>A0A5P3AAH1</accession>
<dbReference type="EMBL" id="CP031598">
    <property type="protein sequence ID" value="QEW25756.1"/>
    <property type="molecule type" value="Genomic_DNA"/>
</dbReference>
<evidence type="ECO:0000313" key="3">
    <source>
        <dbReference type="EMBL" id="QEW25756.1"/>
    </source>
</evidence>
<dbReference type="InterPro" id="IPR003346">
    <property type="entry name" value="Transposase_20"/>
</dbReference>
<feature type="domain" description="Transposase IS110-like N-terminal" evidence="1">
    <location>
        <begin position="8"/>
        <end position="146"/>
    </location>
</feature>
<dbReference type="PANTHER" id="PTHR33055">
    <property type="entry name" value="TRANSPOSASE FOR INSERTION SEQUENCE ELEMENT IS1111A"/>
    <property type="match status" value="1"/>
</dbReference>
<evidence type="ECO:0000313" key="4">
    <source>
        <dbReference type="Proteomes" id="UP000325785"/>
    </source>
</evidence>
<dbReference type="Proteomes" id="UP000325785">
    <property type="component" value="Chromosome"/>
</dbReference>
<feature type="domain" description="Transposase IS116/IS110/IS902 C-terminal" evidence="2">
    <location>
        <begin position="189"/>
        <end position="270"/>
    </location>
</feature>
<dbReference type="GO" id="GO:0004803">
    <property type="term" value="F:transposase activity"/>
    <property type="evidence" value="ECO:0007669"/>
    <property type="project" value="InterPro"/>
</dbReference>
<reference evidence="3 4" key="1">
    <citation type="submission" date="2018-08" db="EMBL/GenBank/DDBJ databases">
        <title>Genetic Globetrotter - A new plasmid hitch-hiking vast phylogenetic and geographic distances.</title>
        <authorList>
            <person name="Vollmers J."/>
            <person name="Petersen J."/>
        </authorList>
    </citation>
    <scope>NUCLEOTIDE SEQUENCE [LARGE SCALE GENOMIC DNA]</scope>
    <source>
        <strain evidence="3 4">DSM 26383</strain>
    </source>
</reference>
<gene>
    <name evidence="3" type="ORF">RIdsm_01545</name>
</gene>
<dbReference type="PANTHER" id="PTHR33055:SF13">
    <property type="entry name" value="TRANSPOSASE"/>
    <property type="match status" value="1"/>
</dbReference>
<dbReference type="Pfam" id="PF02371">
    <property type="entry name" value="Transposase_20"/>
    <property type="match status" value="1"/>
</dbReference>
<dbReference type="AlphaFoldDB" id="A0A5P3AAH1"/>
<evidence type="ECO:0000259" key="1">
    <source>
        <dbReference type="Pfam" id="PF01548"/>
    </source>
</evidence>
<dbReference type="GO" id="GO:0003677">
    <property type="term" value="F:DNA binding"/>
    <property type="evidence" value="ECO:0007669"/>
    <property type="project" value="InterPro"/>
</dbReference>
<dbReference type="KEGG" id="rid:RIdsm_01545"/>